<proteinExistence type="predicted"/>
<evidence type="ECO:0000256" key="1">
    <source>
        <dbReference type="ARBA" id="ARBA00022801"/>
    </source>
</evidence>
<feature type="domain" description="BD-FAE-like" evidence="2">
    <location>
        <begin position="46"/>
        <end position="155"/>
    </location>
</feature>
<dbReference type="SUPFAM" id="SSF53474">
    <property type="entry name" value="alpha/beta-Hydrolases"/>
    <property type="match status" value="1"/>
</dbReference>
<dbReference type="Gene3D" id="3.40.50.1820">
    <property type="entry name" value="alpha/beta hydrolase"/>
    <property type="match status" value="1"/>
</dbReference>
<organism evidence="3 4">
    <name type="scientific">Streptococcus henryi</name>
    <dbReference type="NCBI Taxonomy" id="439219"/>
    <lineage>
        <taxon>Bacteria</taxon>
        <taxon>Bacillati</taxon>
        <taxon>Bacillota</taxon>
        <taxon>Bacilli</taxon>
        <taxon>Lactobacillales</taxon>
        <taxon>Streptococcaceae</taxon>
        <taxon>Streptococcus</taxon>
    </lineage>
</organism>
<dbReference type="InterPro" id="IPR049492">
    <property type="entry name" value="BD-FAE-like_dom"/>
</dbReference>
<dbReference type="InterPro" id="IPR050300">
    <property type="entry name" value="GDXG_lipolytic_enzyme"/>
</dbReference>
<dbReference type="Proteomes" id="UP000182508">
    <property type="component" value="Unassembled WGS sequence"/>
</dbReference>
<dbReference type="EMBL" id="FMXP01000003">
    <property type="protein sequence ID" value="SDB04784.1"/>
    <property type="molecule type" value="Genomic_DNA"/>
</dbReference>
<evidence type="ECO:0000313" key="4">
    <source>
        <dbReference type="Proteomes" id="UP000182508"/>
    </source>
</evidence>
<dbReference type="eggNOG" id="COG0657">
    <property type="taxonomic scope" value="Bacteria"/>
</dbReference>
<gene>
    <name evidence="3" type="ORF">SAMN02910293_00243</name>
</gene>
<dbReference type="STRING" id="439219.SAMN02910293_00243"/>
<evidence type="ECO:0000313" key="3">
    <source>
        <dbReference type="EMBL" id="SDB04784.1"/>
    </source>
</evidence>
<keyword evidence="1" id="KW-0378">Hydrolase</keyword>
<sequence>MSQVSDQIRLQFGESDDRRDAGLVMPDGLAITKDIPYGQDDKWQILDLYRPKKTAKEILPVIVVVHGGGWVYGDKERYQFYAADLASRGFAVICYTYRLAPEFQFPAPLEDTNLVFSWLMENAGAYQLDKTKVFAVGDSAGAHILGLYANIITNPQAASKYSFTSPESLTLSAVGLHCGAYKIDLEDQGLTKLLMEDFLPNGGNAEELEQINVLKGISSNFPPAFISTAVEDFLQKDAPLLVERLTEAEVPFFYNKYGNKNNRLKHVFHLNLKLKDAKICNDDNIAFFHRFLDD</sequence>
<reference evidence="3 4" key="1">
    <citation type="submission" date="2016-10" db="EMBL/GenBank/DDBJ databases">
        <authorList>
            <person name="de Groot N.N."/>
        </authorList>
    </citation>
    <scope>NUCLEOTIDE SEQUENCE [LARGE SCALE GENOMIC DNA]</scope>
    <source>
        <strain evidence="3 4">A-4</strain>
    </source>
</reference>
<dbReference type="GO" id="GO:0016787">
    <property type="term" value="F:hydrolase activity"/>
    <property type="evidence" value="ECO:0007669"/>
    <property type="project" value="UniProtKB-KW"/>
</dbReference>
<dbReference type="PANTHER" id="PTHR48081">
    <property type="entry name" value="AB HYDROLASE SUPERFAMILY PROTEIN C4A8.06C"/>
    <property type="match status" value="1"/>
</dbReference>
<dbReference type="InterPro" id="IPR029058">
    <property type="entry name" value="AB_hydrolase_fold"/>
</dbReference>
<dbReference type="Pfam" id="PF20434">
    <property type="entry name" value="BD-FAE"/>
    <property type="match status" value="1"/>
</dbReference>
<protein>
    <submittedName>
        <fullName evidence="3">Acetyl esterase/lipase</fullName>
    </submittedName>
</protein>
<dbReference type="RefSeq" id="WP_074485015.1">
    <property type="nucleotide sequence ID" value="NZ_FMXP01000003.1"/>
</dbReference>
<accession>A0A1G6A8P1</accession>
<name>A0A1G6A8P1_9STRE</name>
<dbReference type="AlphaFoldDB" id="A0A1G6A8P1"/>
<keyword evidence="4" id="KW-1185">Reference proteome</keyword>
<evidence type="ECO:0000259" key="2">
    <source>
        <dbReference type="Pfam" id="PF20434"/>
    </source>
</evidence>